<dbReference type="Proteomes" id="UP000320672">
    <property type="component" value="Chromosome"/>
</dbReference>
<keyword evidence="6" id="KW-1185">Reference proteome</keyword>
<keyword evidence="5" id="KW-0378">Hydrolase</keyword>
<proteinExistence type="predicted"/>
<evidence type="ECO:0000256" key="1">
    <source>
        <dbReference type="SAM" id="MobiDB-lite"/>
    </source>
</evidence>
<dbReference type="InterPro" id="IPR021860">
    <property type="entry name" value="Peptidase_S12_Pab87-rel_C"/>
</dbReference>
<evidence type="ECO:0000256" key="2">
    <source>
        <dbReference type="SAM" id="SignalP"/>
    </source>
</evidence>
<dbReference type="Gene3D" id="2.40.128.600">
    <property type="match status" value="1"/>
</dbReference>
<reference evidence="5 6" key="1">
    <citation type="submission" date="2019-02" db="EMBL/GenBank/DDBJ databases">
        <title>Deep-cultivation of Planctomycetes and their phenomic and genomic characterization uncovers novel biology.</title>
        <authorList>
            <person name="Wiegand S."/>
            <person name="Jogler M."/>
            <person name="Boedeker C."/>
            <person name="Pinto D."/>
            <person name="Vollmers J."/>
            <person name="Rivas-Marin E."/>
            <person name="Kohn T."/>
            <person name="Peeters S.H."/>
            <person name="Heuer A."/>
            <person name="Rast P."/>
            <person name="Oberbeckmann S."/>
            <person name="Bunk B."/>
            <person name="Jeske O."/>
            <person name="Meyerdierks A."/>
            <person name="Storesund J.E."/>
            <person name="Kallscheuer N."/>
            <person name="Luecker S."/>
            <person name="Lage O.M."/>
            <person name="Pohl T."/>
            <person name="Merkel B.J."/>
            <person name="Hornburger P."/>
            <person name="Mueller R.-W."/>
            <person name="Bruemmer F."/>
            <person name="Labrenz M."/>
            <person name="Spormann A.M."/>
            <person name="Op den Camp H."/>
            <person name="Overmann J."/>
            <person name="Amann R."/>
            <person name="Jetten M.S.M."/>
            <person name="Mascher T."/>
            <person name="Medema M.H."/>
            <person name="Devos D.P."/>
            <person name="Kaster A.-K."/>
            <person name="Ovreas L."/>
            <person name="Rohde M."/>
            <person name="Galperin M.Y."/>
            <person name="Jogler C."/>
        </authorList>
    </citation>
    <scope>NUCLEOTIDE SEQUENCE [LARGE SCALE GENOMIC DNA]</scope>
    <source>
        <strain evidence="5 6">FF011L</strain>
    </source>
</reference>
<feature type="signal peptide" evidence="2">
    <location>
        <begin position="1"/>
        <end position="33"/>
    </location>
</feature>
<dbReference type="Gene3D" id="3.40.710.10">
    <property type="entry name" value="DD-peptidase/beta-lactamase superfamily"/>
    <property type="match status" value="1"/>
</dbReference>
<dbReference type="InterPro" id="IPR012338">
    <property type="entry name" value="Beta-lactam/transpept-like"/>
</dbReference>
<feature type="compositionally biased region" description="Polar residues" evidence="1">
    <location>
        <begin position="40"/>
        <end position="56"/>
    </location>
</feature>
<dbReference type="InterPro" id="IPR001466">
    <property type="entry name" value="Beta-lactam-related"/>
</dbReference>
<evidence type="ECO:0000259" key="4">
    <source>
        <dbReference type="Pfam" id="PF11954"/>
    </source>
</evidence>
<feature type="chain" id="PRO_5022175273" evidence="2">
    <location>
        <begin position="34"/>
        <end position="539"/>
    </location>
</feature>
<dbReference type="Pfam" id="PF11954">
    <property type="entry name" value="DUF3471"/>
    <property type="match status" value="1"/>
</dbReference>
<sequence length="539" mass="57438" precursor="true">MSVVGIRRMARRLALYGVAFTLIVAASSGSSDAADRGSSTDQAATSPPGNPPQSVSRADVDAALRLIPERVEAMRQKSGVPGLAVAIVFDDEVVYSAGFGVRKLGSDDLVGPDTVFQIASLSKALSATVVAGVVGDGTIAWNDPIVENFPGFVLSDSYVTQRVTYADLFTHRSGLPAHAGDLLEDLGFDRQQVLTRLFRQPLSPFRGQHLYTNFGLTAAAEAAAVAAETRWDELMEDKLFAPAQMSNSSARFDDYLAADDRAVPHQRDIHGNWIVTTNQRDPDAQSPAGGVSSTANDLGQWLRLQLAGGELNGQRIIDPTALLTMQTPHSISGPPNNPSAHTNLYGLGMGISVRDDGYTTWSHSGAFLLGTGTNFSMIPGQRLGVVTLTNGQPVGLAEATSETILDLIVDGEVARDWLGGYMGRFAELYESDTPTDWTASVADPIPPSPLLTYAGTYDNDYYGPMTVDDSTGILVMTLGPKSMTFDLTPHDGDTFLFTPPGENSVGPTGITFDVKDGQSVSATAEFYDMTGLGTWTRQD</sequence>
<dbReference type="PANTHER" id="PTHR46825">
    <property type="entry name" value="D-ALANYL-D-ALANINE-CARBOXYPEPTIDASE/ENDOPEPTIDASE AMPH"/>
    <property type="match status" value="1"/>
</dbReference>
<dbReference type="EC" id="3.4.-.-" evidence="5"/>
<dbReference type="PANTHER" id="PTHR46825:SF15">
    <property type="entry name" value="BETA-LACTAMASE-RELATED DOMAIN-CONTAINING PROTEIN"/>
    <property type="match status" value="1"/>
</dbReference>
<feature type="region of interest" description="Disordered" evidence="1">
    <location>
        <begin position="30"/>
        <end position="57"/>
    </location>
</feature>
<dbReference type="InterPro" id="IPR050491">
    <property type="entry name" value="AmpC-like"/>
</dbReference>
<dbReference type="AlphaFoldDB" id="A0A517MC40"/>
<evidence type="ECO:0000313" key="6">
    <source>
        <dbReference type="Proteomes" id="UP000320672"/>
    </source>
</evidence>
<evidence type="ECO:0000313" key="5">
    <source>
        <dbReference type="EMBL" id="QDS92459.1"/>
    </source>
</evidence>
<keyword evidence="5" id="KW-0121">Carboxypeptidase</keyword>
<accession>A0A517MC40</accession>
<dbReference type="KEGG" id="rml:FF011L_12020"/>
<feature type="domain" description="Peptidase S12 Pab87-related C-terminal" evidence="4">
    <location>
        <begin position="441"/>
        <end position="525"/>
    </location>
</feature>
<feature type="domain" description="Beta-lactamase-related" evidence="3">
    <location>
        <begin position="71"/>
        <end position="394"/>
    </location>
</feature>
<name>A0A517MC40_9BACT</name>
<dbReference type="Pfam" id="PF00144">
    <property type="entry name" value="Beta-lactamase"/>
    <property type="match status" value="1"/>
</dbReference>
<keyword evidence="5" id="KW-0645">Protease</keyword>
<dbReference type="EMBL" id="CP036262">
    <property type="protein sequence ID" value="QDS92459.1"/>
    <property type="molecule type" value="Genomic_DNA"/>
</dbReference>
<feature type="compositionally biased region" description="Low complexity" evidence="1">
    <location>
        <begin position="30"/>
        <end position="39"/>
    </location>
</feature>
<protein>
    <submittedName>
        <fullName evidence="5">D-alanyl-D-alanine-carboxypeptidase/endopeptidase AmpH</fullName>
        <ecNumber evidence="5">3.4.-.-</ecNumber>
    </submittedName>
</protein>
<dbReference type="GO" id="GO:0004180">
    <property type="term" value="F:carboxypeptidase activity"/>
    <property type="evidence" value="ECO:0007669"/>
    <property type="project" value="UniProtKB-KW"/>
</dbReference>
<keyword evidence="2" id="KW-0732">Signal</keyword>
<organism evidence="5 6">
    <name type="scientific">Roseimaritima multifibrata</name>
    <dbReference type="NCBI Taxonomy" id="1930274"/>
    <lineage>
        <taxon>Bacteria</taxon>
        <taxon>Pseudomonadati</taxon>
        <taxon>Planctomycetota</taxon>
        <taxon>Planctomycetia</taxon>
        <taxon>Pirellulales</taxon>
        <taxon>Pirellulaceae</taxon>
        <taxon>Roseimaritima</taxon>
    </lineage>
</organism>
<dbReference type="SUPFAM" id="SSF56601">
    <property type="entry name" value="beta-lactamase/transpeptidase-like"/>
    <property type="match status" value="1"/>
</dbReference>
<evidence type="ECO:0000259" key="3">
    <source>
        <dbReference type="Pfam" id="PF00144"/>
    </source>
</evidence>
<gene>
    <name evidence="5" type="primary">ampH</name>
    <name evidence="5" type="ORF">FF011L_12020</name>
</gene>